<evidence type="ECO:0000256" key="2">
    <source>
        <dbReference type="ARBA" id="ARBA00023134"/>
    </source>
</evidence>
<dbReference type="PANTHER" id="PTHR42714:SF6">
    <property type="entry name" value="TRANSLATION INITIATION FACTOR IF-2"/>
    <property type="match status" value="1"/>
</dbReference>
<gene>
    <name evidence="6" type="primary">hydF</name>
    <name evidence="6" type="ORF">H9831_08910</name>
</gene>
<dbReference type="InterPro" id="IPR041606">
    <property type="entry name" value="HydF_dimer"/>
</dbReference>
<reference evidence="6" key="2">
    <citation type="submission" date="2021-04" db="EMBL/GenBank/DDBJ databases">
        <authorList>
            <person name="Gilroy R."/>
        </authorList>
    </citation>
    <scope>NUCLEOTIDE SEQUENCE</scope>
    <source>
        <strain evidence="6">ChiSxjej3B15-24422</strain>
    </source>
</reference>
<evidence type="ECO:0000259" key="4">
    <source>
        <dbReference type="Pfam" id="PF18128"/>
    </source>
</evidence>
<dbReference type="Pfam" id="PF18128">
    <property type="entry name" value="HydF_dimer"/>
    <property type="match status" value="1"/>
</dbReference>
<organism evidence="6 7">
    <name type="scientific">Candidatus Eisenbergiella pullistercoris</name>
    <dbReference type="NCBI Taxonomy" id="2838555"/>
    <lineage>
        <taxon>Bacteria</taxon>
        <taxon>Bacillati</taxon>
        <taxon>Bacillota</taxon>
        <taxon>Clostridia</taxon>
        <taxon>Lachnospirales</taxon>
        <taxon>Lachnospiraceae</taxon>
        <taxon>Eisenbergiella</taxon>
    </lineage>
</organism>
<proteinExistence type="predicted"/>
<dbReference type="Gene3D" id="3.40.50.11410">
    <property type="match status" value="1"/>
</dbReference>
<feature type="domain" description="G" evidence="3">
    <location>
        <begin position="14"/>
        <end position="128"/>
    </location>
</feature>
<dbReference type="PANTHER" id="PTHR42714">
    <property type="entry name" value="TRNA MODIFICATION GTPASE GTPBP3"/>
    <property type="match status" value="1"/>
</dbReference>
<evidence type="ECO:0000313" key="6">
    <source>
        <dbReference type="EMBL" id="HIY60783.1"/>
    </source>
</evidence>
<dbReference type="NCBIfam" id="TIGR00231">
    <property type="entry name" value="small_GTP"/>
    <property type="match status" value="1"/>
</dbReference>
<keyword evidence="2" id="KW-0342">GTP-binding</keyword>
<protein>
    <submittedName>
        <fullName evidence="6">[FeFe] hydrogenase H-cluster maturation GTPase HydF</fullName>
    </submittedName>
</protein>
<dbReference type="EMBL" id="DXDD01000108">
    <property type="protein sequence ID" value="HIY60783.1"/>
    <property type="molecule type" value="Genomic_DNA"/>
</dbReference>
<feature type="domain" description="Hydrogen maturase F dimerization" evidence="4">
    <location>
        <begin position="173"/>
        <end position="271"/>
    </location>
</feature>
<dbReference type="InterPro" id="IPR005225">
    <property type="entry name" value="Small_GTP-bd"/>
</dbReference>
<dbReference type="GO" id="GO:0030488">
    <property type="term" value="P:tRNA methylation"/>
    <property type="evidence" value="ECO:0007669"/>
    <property type="project" value="TreeGrafter"/>
</dbReference>
<dbReference type="Proteomes" id="UP000824007">
    <property type="component" value="Unassembled WGS sequence"/>
</dbReference>
<dbReference type="GO" id="GO:0005737">
    <property type="term" value="C:cytoplasm"/>
    <property type="evidence" value="ECO:0007669"/>
    <property type="project" value="TreeGrafter"/>
</dbReference>
<reference evidence="6" key="1">
    <citation type="journal article" date="2021" name="PeerJ">
        <title>Extensive microbial diversity within the chicken gut microbiome revealed by metagenomics and culture.</title>
        <authorList>
            <person name="Gilroy R."/>
            <person name="Ravi A."/>
            <person name="Getino M."/>
            <person name="Pursley I."/>
            <person name="Horton D.L."/>
            <person name="Alikhan N.F."/>
            <person name="Baker D."/>
            <person name="Gharbi K."/>
            <person name="Hall N."/>
            <person name="Watson M."/>
            <person name="Adriaenssens E.M."/>
            <person name="Foster-Nyarko E."/>
            <person name="Jarju S."/>
            <person name="Secka A."/>
            <person name="Antonio M."/>
            <person name="Oren A."/>
            <person name="Chaudhuri R.R."/>
            <person name="La Ragione R."/>
            <person name="Hildebrand F."/>
            <person name="Pallen M.J."/>
        </authorList>
    </citation>
    <scope>NUCLEOTIDE SEQUENCE</scope>
    <source>
        <strain evidence="6">ChiSxjej3B15-24422</strain>
    </source>
</reference>
<dbReference type="Gene3D" id="3.40.50.300">
    <property type="entry name" value="P-loop containing nucleotide triphosphate hydrolases"/>
    <property type="match status" value="1"/>
</dbReference>
<dbReference type="AlphaFoldDB" id="A0A9D1YQZ0"/>
<dbReference type="CDD" id="cd00880">
    <property type="entry name" value="Era_like"/>
    <property type="match status" value="1"/>
</dbReference>
<comment type="caution">
    <text evidence="6">The sequence shown here is derived from an EMBL/GenBank/DDBJ whole genome shotgun (WGS) entry which is preliminary data.</text>
</comment>
<name>A0A9D1YQZ0_9FIRM</name>
<dbReference type="Gene3D" id="3.40.50.11420">
    <property type="match status" value="1"/>
</dbReference>
<dbReference type="InterPro" id="IPR040644">
    <property type="entry name" value="HydF_tetramer"/>
</dbReference>
<dbReference type="NCBIfam" id="TIGR03918">
    <property type="entry name" value="GTP_HydF"/>
    <property type="match status" value="1"/>
</dbReference>
<evidence type="ECO:0000313" key="7">
    <source>
        <dbReference type="Proteomes" id="UP000824007"/>
    </source>
</evidence>
<dbReference type="InterPro" id="IPR006073">
    <property type="entry name" value="GTP-bd"/>
</dbReference>
<dbReference type="InterPro" id="IPR027417">
    <property type="entry name" value="P-loop_NTPase"/>
</dbReference>
<evidence type="ECO:0000256" key="1">
    <source>
        <dbReference type="ARBA" id="ARBA00022741"/>
    </source>
</evidence>
<evidence type="ECO:0000259" key="3">
    <source>
        <dbReference type="Pfam" id="PF01926"/>
    </source>
</evidence>
<keyword evidence="1" id="KW-0547">Nucleotide-binding</keyword>
<sequence length="401" mass="43374">MGLNDTASAERLHIGFFGIRNAGKSSLVNAVTGQNLSVVSEIRGTTTDPVRKAMELLPLGPVVIIDTPGLDDEGGLGALRVEKARQILDQIDIAVLVTDASRAAHPLEQELLRRFAEKKVPFLIARNKADLLTDRKAPGENALYTSTVTGEGIRELKEGLGAFARKKQNPRFLLRDLLQPGDLAVLVIPIDESAPKGRLILPQQMALRDILDAHASAAVCQDTELSAMLSGLARKPRMVITDSQAFARVSRDTPEDIPLTSFSILMARYKGDLAALVQGASALRELKDGDPVLIAEGCTHHRQCNDIGTVKMPGWIRAFCKAEPAFSFTCGNEFPADLSAYRLVVHCGGCMLNEAAMKSRMERAAEAGVPIVNYGIAIAHMNGILRRSLQLFPDVLLLLGE</sequence>
<dbReference type="SUPFAM" id="SSF52540">
    <property type="entry name" value="P-loop containing nucleoside triphosphate hydrolases"/>
    <property type="match status" value="1"/>
</dbReference>
<dbReference type="InterPro" id="IPR023873">
    <property type="entry name" value="FeFe-hyd_GTPase_HydF"/>
</dbReference>
<dbReference type="Pfam" id="PF18133">
    <property type="entry name" value="HydF_tetramer"/>
    <property type="match status" value="1"/>
</dbReference>
<accession>A0A9D1YQZ0</accession>
<dbReference type="GO" id="GO:0002098">
    <property type="term" value="P:tRNA wobble uridine modification"/>
    <property type="evidence" value="ECO:0007669"/>
    <property type="project" value="TreeGrafter"/>
</dbReference>
<evidence type="ECO:0000259" key="5">
    <source>
        <dbReference type="Pfam" id="PF18133"/>
    </source>
</evidence>
<dbReference type="Pfam" id="PF01926">
    <property type="entry name" value="MMR_HSR1"/>
    <property type="match status" value="1"/>
</dbReference>
<feature type="domain" description="Hydrogen maturase F tetramerization" evidence="5">
    <location>
        <begin position="275"/>
        <end position="390"/>
    </location>
</feature>
<dbReference type="GO" id="GO:0005525">
    <property type="term" value="F:GTP binding"/>
    <property type="evidence" value="ECO:0007669"/>
    <property type="project" value="UniProtKB-KW"/>
</dbReference>